<dbReference type="Gene3D" id="3.30.9.10">
    <property type="entry name" value="D-Amino Acid Oxidase, subunit A, domain 2"/>
    <property type="match status" value="1"/>
</dbReference>
<reference evidence="3" key="5">
    <citation type="submission" date="2015-06" db="UniProtKB">
        <authorList>
            <consortium name="EnsemblFungi"/>
        </authorList>
    </citation>
    <scope>IDENTIFICATION</scope>
    <source>
        <strain evidence="3">ATCC 64411</strain>
    </source>
</reference>
<organism evidence="3 4">
    <name type="scientific">Magnaporthiopsis poae (strain ATCC 64411 / 73-15)</name>
    <name type="common">Kentucky bluegrass fungus</name>
    <name type="synonym">Magnaporthe poae</name>
    <dbReference type="NCBI Taxonomy" id="644358"/>
    <lineage>
        <taxon>Eukaryota</taxon>
        <taxon>Fungi</taxon>
        <taxon>Dikarya</taxon>
        <taxon>Ascomycota</taxon>
        <taxon>Pezizomycotina</taxon>
        <taxon>Sordariomycetes</taxon>
        <taxon>Sordariomycetidae</taxon>
        <taxon>Magnaporthales</taxon>
        <taxon>Magnaporthaceae</taxon>
        <taxon>Magnaporthiopsis</taxon>
    </lineage>
</organism>
<evidence type="ECO:0000313" key="2">
    <source>
        <dbReference type="EMBL" id="KLU82467.1"/>
    </source>
</evidence>
<sequence>MPDKSTTPDIIGSKWTVPVNMGDGSAVPRLEPVAKPLPSFWNEKPQPLDELRTTSALPVTTDVLIIGGGFSGVSTAYHMLNHDLAPDTVVILEARQISSGATGRNGGHIKPEMYYSLAKYAKMYGMEAAAKLSAFEVAHVYAIKELVEKENIDCDFQITRAVDVFLNEEHVAKVEAAYRELVDAGVVNMRDVSFVGKKYAERISGFIDAKGAFTFTAAHVWPLKLVQGMLQRIIDKHSAKLNVQTSTPVLSVSAETDKHGMWTVRTTRGEVRARRVVNATNAYTGGVLPEYEGRIVPVRGICSRILCGMEVQPPHLVNSMAIRFDERHYDYLIPRPDGSIIVGGAGSRFWRDEAAWFGNHRDDQLVPGTAASYFNDYMQRHFFGWEDTFAYPDMVWTGIMGYSADWMPHVGPVPNKPGQYIIAGFTGHGMPQIYLSAKGLAEMVLARAPFAATGVPRLFETTEERMRSKESPLRDYYKTFWAGNPGPSSSAA</sequence>
<dbReference type="AlphaFoldDB" id="A0A0C4DNZ0"/>
<reference evidence="2" key="3">
    <citation type="submission" date="2011-03" db="EMBL/GenBank/DDBJ databases">
        <title>Annotation of Magnaporthe poae ATCC 64411.</title>
        <authorList>
            <person name="Ma L.-J."/>
            <person name="Dead R."/>
            <person name="Young S.K."/>
            <person name="Zeng Q."/>
            <person name="Gargeya S."/>
            <person name="Fitzgerald M."/>
            <person name="Haas B."/>
            <person name="Abouelleil A."/>
            <person name="Alvarado L."/>
            <person name="Arachchi H.M."/>
            <person name="Berlin A."/>
            <person name="Brown A."/>
            <person name="Chapman S.B."/>
            <person name="Chen Z."/>
            <person name="Dunbar C."/>
            <person name="Freedman E."/>
            <person name="Gearin G."/>
            <person name="Gellesch M."/>
            <person name="Goldberg J."/>
            <person name="Griggs A."/>
            <person name="Gujja S."/>
            <person name="Heiman D."/>
            <person name="Howarth C."/>
            <person name="Larson L."/>
            <person name="Lui A."/>
            <person name="MacDonald P.J.P."/>
            <person name="Mehta T."/>
            <person name="Montmayeur A."/>
            <person name="Murphy C."/>
            <person name="Neiman D."/>
            <person name="Pearson M."/>
            <person name="Priest M."/>
            <person name="Roberts A."/>
            <person name="Saif S."/>
            <person name="Shea T."/>
            <person name="Shenoy N."/>
            <person name="Sisk P."/>
            <person name="Stolte C."/>
            <person name="Sykes S."/>
            <person name="Yandava C."/>
            <person name="Wortman J."/>
            <person name="Nusbaum C."/>
            <person name="Birren B."/>
        </authorList>
    </citation>
    <scope>NUCLEOTIDE SEQUENCE</scope>
    <source>
        <strain evidence="2">ATCC 64411</strain>
    </source>
</reference>
<dbReference type="EMBL" id="ADBL01000369">
    <property type="status" value="NOT_ANNOTATED_CDS"/>
    <property type="molecule type" value="Genomic_DNA"/>
</dbReference>
<dbReference type="EnsemblFungi" id="MAPG_01539T0">
    <property type="protein sequence ID" value="MAPG_01539T0"/>
    <property type="gene ID" value="MAPG_01539"/>
</dbReference>
<dbReference type="SUPFAM" id="SSF51905">
    <property type="entry name" value="FAD/NAD(P)-binding domain"/>
    <property type="match status" value="1"/>
</dbReference>
<gene>
    <name evidence="2" type="ORF">MAPG_01539</name>
</gene>
<reference evidence="4" key="2">
    <citation type="submission" date="2010-05" db="EMBL/GenBank/DDBJ databases">
        <title>The genome sequence of Magnaporthe poae strain ATCC 64411.</title>
        <authorList>
            <person name="Ma L.-J."/>
            <person name="Dead R."/>
            <person name="Young S."/>
            <person name="Zeng Q."/>
            <person name="Koehrsen M."/>
            <person name="Alvarado L."/>
            <person name="Berlin A."/>
            <person name="Chapman S.B."/>
            <person name="Chen Z."/>
            <person name="Freedman E."/>
            <person name="Gellesch M."/>
            <person name="Goldberg J."/>
            <person name="Griggs A."/>
            <person name="Gujja S."/>
            <person name="Heilman E.R."/>
            <person name="Heiman D."/>
            <person name="Hepburn T."/>
            <person name="Howarth C."/>
            <person name="Jen D."/>
            <person name="Larson L."/>
            <person name="Mehta T."/>
            <person name="Neiman D."/>
            <person name="Pearson M."/>
            <person name="Roberts A."/>
            <person name="Saif S."/>
            <person name="Shea T."/>
            <person name="Shenoy N."/>
            <person name="Sisk P."/>
            <person name="Stolte C."/>
            <person name="Sykes S."/>
            <person name="Walk T."/>
            <person name="White J."/>
            <person name="Yandava C."/>
            <person name="Haas B."/>
            <person name="Nusbaum C."/>
            <person name="Birren B."/>
        </authorList>
    </citation>
    <scope>NUCLEOTIDE SEQUENCE [LARGE SCALE GENOMIC DNA]</scope>
    <source>
        <strain evidence="4">ATCC 64411 / 73-15</strain>
    </source>
</reference>
<keyword evidence="4" id="KW-1185">Reference proteome</keyword>
<dbReference type="OrthoDB" id="429143at2759"/>
<evidence type="ECO:0000313" key="3">
    <source>
        <dbReference type="EnsemblFungi" id="MAPG_01539T0"/>
    </source>
</evidence>
<dbReference type="PANTHER" id="PTHR13847:SF279">
    <property type="entry name" value="FAD DEPENDENT OXIDOREDUCTASE DOMAIN-CONTAINING PROTEIN-RELATED"/>
    <property type="match status" value="1"/>
</dbReference>
<dbReference type="Pfam" id="PF01266">
    <property type="entry name" value="DAO"/>
    <property type="match status" value="1"/>
</dbReference>
<feature type="domain" description="FAD dependent oxidoreductase" evidence="1">
    <location>
        <begin position="62"/>
        <end position="443"/>
    </location>
</feature>
<dbReference type="Gene3D" id="3.50.50.60">
    <property type="entry name" value="FAD/NAD(P)-binding domain"/>
    <property type="match status" value="1"/>
</dbReference>
<proteinExistence type="predicted"/>
<reference evidence="2" key="1">
    <citation type="submission" date="2010-05" db="EMBL/GenBank/DDBJ databases">
        <title>The Genome Sequence of Magnaporthe poae strain ATCC 64411.</title>
        <authorList>
            <consortium name="The Broad Institute Genome Sequencing Platform"/>
            <consortium name="Broad Institute Genome Sequencing Center for Infectious Disease"/>
            <person name="Ma L.-J."/>
            <person name="Dead R."/>
            <person name="Young S."/>
            <person name="Zeng Q."/>
            <person name="Koehrsen M."/>
            <person name="Alvarado L."/>
            <person name="Berlin A."/>
            <person name="Chapman S.B."/>
            <person name="Chen Z."/>
            <person name="Freedman E."/>
            <person name="Gellesch M."/>
            <person name="Goldberg J."/>
            <person name="Griggs A."/>
            <person name="Gujja S."/>
            <person name="Heilman E.R."/>
            <person name="Heiman D."/>
            <person name="Hepburn T."/>
            <person name="Howarth C."/>
            <person name="Jen D."/>
            <person name="Larson L."/>
            <person name="Mehta T."/>
            <person name="Neiman D."/>
            <person name="Pearson M."/>
            <person name="Roberts A."/>
            <person name="Saif S."/>
            <person name="Shea T."/>
            <person name="Shenoy N."/>
            <person name="Sisk P."/>
            <person name="Stolte C."/>
            <person name="Sykes S."/>
            <person name="Walk T."/>
            <person name="White J."/>
            <person name="Yandava C."/>
            <person name="Haas B."/>
            <person name="Nusbaum C."/>
            <person name="Birren B."/>
        </authorList>
    </citation>
    <scope>NUCLEOTIDE SEQUENCE</scope>
    <source>
        <strain evidence="2">ATCC 64411</strain>
    </source>
</reference>
<dbReference type="OMA" id="SCCNAGP"/>
<dbReference type="InterPro" id="IPR006076">
    <property type="entry name" value="FAD-dep_OxRdtase"/>
</dbReference>
<dbReference type="EMBL" id="GL876966">
    <property type="protein sequence ID" value="KLU82467.1"/>
    <property type="molecule type" value="Genomic_DNA"/>
</dbReference>
<accession>A0A0C4DNZ0</accession>
<dbReference type="eggNOG" id="ENOG502QQ8N">
    <property type="taxonomic scope" value="Eukaryota"/>
</dbReference>
<name>A0A0C4DNZ0_MAGP6</name>
<reference evidence="3" key="4">
    <citation type="journal article" date="2015" name="G3 (Bethesda)">
        <title>Genome sequences of three phytopathogenic species of the Magnaporthaceae family of fungi.</title>
        <authorList>
            <person name="Okagaki L.H."/>
            <person name="Nunes C.C."/>
            <person name="Sailsbery J."/>
            <person name="Clay B."/>
            <person name="Brown D."/>
            <person name="John T."/>
            <person name="Oh Y."/>
            <person name="Young N."/>
            <person name="Fitzgerald M."/>
            <person name="Haas B.J."/>
            <person name="Zeng Q."/>
            <person name="Young S."/>
            <person name="Adiconis X."/>
            <person name="Fan L."/>
            <person name="Levin J.Z."/>
            <person name="Mitchell T.K."/>
            <person name="Okubara P.A."/>
            <person name="Farman M.L."/>
            <person name="Kohn L.M."/>
            <person name="Birren B."/>
            <person name="Ma L.-J."/>
            <person name="Dean R.A."/>
        </authorList>
    </citation>
    <scope>NUCLEOTIDE SEQUENCE</scope>
    <source>
        <strain evidence="3">ATCC 64411 / 73-15</strain>
    </source>
</reference>
<dbReference type="GO" id="GO:0005737">
    <property type="term" value="C:cytoplasm"/>
    <property type="evidence" value="ECO:0007669"/>
    <property type="project" value="TreeGrafter"/>
</dbReference>
<dbReference type="Proteomes" id="UP000011715">
    <property type="component" value="Unassembled WGS sequence"/>
</dbReference>
<evidence type="ECO:0000259" key="1">
    <source>
        <dbReference type="Pfam" id="PF01266"/>
    </source>
</evidence>
<protein>
    <submittedName>
        <fullName evidence="2">FAD dependent oxidoreductase superfamily protein</fullName>
    </submittedName>
</protein>
<dbReference type="VEuPathDB" id="FungiDB:MAPG_01539"/>
<dbReference type="PANTHER" id="PTHR13847">
    <property type="entry name" value="SARCOSINE DEHYDROGENASE-RELATED"/>
    <property type="match status" value="1"/>
</dbReference>
<dbReference type="STRING" id="644358.A0A0C4DNZ0"/>
<evidence type="ECO:0000313" key="4">
    <source>
        <dbReference type="Proteomes" id="UP000011715"/>
    </source>
</evidence>
<dbReference type="InterPro" id="IPR036188">
    <property type="entry name" value="FAD/NAD-bd_sf"/>
</dbReference>